<evidence type="ECO:0000313" key="1">
    <source>
        <dbReference type="EMBL" id="ORC88345.1"/>
    </source>
</evidence>
<proteinExistence type="predicted"/>
<dbReference type="RefSeq" id="XP_028882411.1">
    <property type="nucleotide sequence ID" value="XM_029026296.1"/>
</dbReference>
<dbReference type="AlphaFoldDB" id="A0A1X0NUH6"/>
<protein>
    <submittedName>
        <fullName evidence="1">Uncharacterized protein</fullName>
    </submittedName>
</protein>
<evidence type="ECO:0000313" key="2">
    <source>
        <dbReference type="Proteomes" id="UP000192257"/>
    </source>
</evidence>
<reference evidence="1 2" key="1">
    <citation type="submission" date="2017-03" db="EMBL/GenBank/DDBJ databases">
        <title>An alternative strategy for trypanosome survival in the mammalian bloodstream revealed through genome and transcriptome analysis of the ubiquitous bovine parasite Trypanosoma (Megatrypanum) theileri.</title>
        <authorList>
            <person name="Kelly S."/>
            <person name="Ivens A."/>
            <person name="Mott A."/>
            <person name="O'Neill E."/>
            <person name="Emms D."/>
            <person name="Macleod O."/>
            <person name="Voorheis P."/>
            <person name="Matthews J."/>
            <person name="Matthews K."/>
            <person name="Carrington M."/>
        </authorList>
    </citation>
    <scope>NUCLEOTIDE SEQUENCE [LARGE SCALE GENOMIC DNA]</scope>
    <source>
        <strain evidence="1">Edinburgh</strain>
    </source>
</reference>
<dbReference type="Proteomes" id="UP000192257">
    <property type="component" value="Unassembled WGS sequence"/>
</dbReference>
<accession>A0A1X0NUH6</accession>
<dbReference type="GeneID" id="39986076"/>
<name>A0A1X0NUH6_9TRYP</name>
<dbReference type="EMBL" id="NBCO01000017">
    <property type="protein sequence ID" value="ORC88345.1"/>
    <property type="molecule type" value="Genomic_DNA"/>
</dbReference>
<comment type="caution">
    <text evidence="1">The sequence shown here is derived from an EMBL/GenBank/DDBJ whole genome shotgun (WGS) entry which is preliminary data.</text>
</comment>
<organism evidence="1 2">
    <name type="scientific">Trypanosoma theileri</name>
    <dbReference type="NCBI Taxonomy" id="67003"/>
    <lineage>
        <taxon>Eukaryota</taxon>
        <taxon>Discoba</taxon>
        <taxon>Euglenozoa</taxon>
        <taxon>Kinetoplastea</taxon>
        <taxon>Metakinetoplastina</taxon>
        <taxon>Trypanosomatida</taxon>
        <taxon>Trypanosomatidae</taxon>
        <taxon>Trypanosoma</taxon>
    </lineage>
</organism>
<sequence>MPFPARAALHPHLTFPMWMRIPRGAHGQLDCHQQMEGGIRSLHLHPMREDLFMGTAKKTTVMIGVAMRLILLNRNLRFLMFLRGSPDCTMGIYTLWIWICVERTNIGHNRPRKLRKLTRLSMNGWRPCGIQTTRPNQ</sequence>
<dbReference type="VEuPathDB" id="TriTrypDB:TM35_000172170"/>
<keyword evidence="2" id="KW-1185">Reference proteome</keyword>
<gene>
    <name evidence="1" type="ORF">TM35_000172170</name>
</gene>